<feature type="binding site" evidence="8">
    <location>
        <position position="98"/>
    </location>
    <ligand>
        <name>L-glutamine</name>
        <dbReference type="ChEBI" id="CHEBI:58359"/>
    </ligand>
</feature>
<dbReference type="EMBL" id="BRXS01000010">
    <property type="protein sequence ID" value="GLC28487.1"/>
    <property type="molecule type" value="Genomic_DNA"/>
</dbReference>
<keyword evidence="6" id="KW-0315">Glutamine amidotransferase</keyword>
<sequence>MPAGGQRRVSRALVEGMRDTLVHRGPDGAGTFHEEYDDGCAVGLGHRRLSIVDVAHGAQPMASDDGALQLVYNGEVYNHPTEMRALQAQGVQYHTHCDTETVLRLFERDGVRAPERLRGMFAVAIWNRRTRELFLARDRFGVKPVYYVHTDDGALYFASEIKALLEAGAVRPALNWRALPDFLANHAPSGDETLFEGVRRLPAGHTLVWRDGKIELRQYWDLSYANSGTDTRPEADLVAEYQERFREAVRIRLMADVPLGMFLSGGIDSAAITAAMSTLVDDQIKTFSVAFAEREANELHYARLVSQRYRTDHHEIVVSPDQFFDALPSLVWHEDEPIAHPSSVALNFVSRLASERVKVVLTGEGSDETLAGYNRYRATIYQMAVGQRYEQLVPSALRGAVRSAVGALPAGRVRQKLSRTILTRAADLDTLYFDNFAVFARAEQPSLLTREARARVAGADPYAAYHAALARTDARTLLDRLLYADTKTYLHELLMKQDQMSMAASIESRVPFLDHPFVEWVSTLPASMKLRGVTTKHVLRQAMANQLPPEILSRKKMGFPVPVGAWFRGAHRPLVDEYVLGERALARGVFEPSAVRRLVARHQAGENHSERLWALVTFEMWQRIFLDGEGAGDVSRTLGHSAGRAPALT</sequence>
<evidence type="ECO:0000256" key="4">
    <source>
        <dbReference type="ARBA" id="ARBA00022741"/>
    </source>
</evidence>
<evidence type="ECO:0000256" key="3">
    <source>
        <dbReference type="ARBA" id="ARBA00012737"/>
    </source>
</evidence>
<organism evidence="11 12">
    <name type="scientific">Roseisolibacter agri</name>
    <dbReference type="NCBI Taxonomy" id="2014610"/>
    <lineage>
        <taxon>Bacteria</taxon>
        <taxon>Pseudomonadati</taxon>
        <taxon>Gemmatimonadota</taxon>
        <taxon>Gemmatimonadia</taxon>
        <taxon>Gemmatimonadales</taxon>
        <taxon>Gemmatimonadaceae</taxon>
        <taxon>Roseisolibacter</taxon>
    </lineage>
</organism>
<comment type="caution">
    <text evidence="11">The sequence shown here is derived from an EMBL/GenBank/DDBJ whole genome shotgun (WGS) entry which is preliminary data.</text>
</comment>
<evidence type="ECO:0000256" key="1">
    <source>
        <dbReference type="ARBA" id="ARBA00005187"/>
    </source>
</evidence>
<keyword evidence="4 8" id="KW-0547">Nucleotide-binding</keyword>
<evidence type="ECO:0000256" key="2">
    <source>
        <dbReference type="ARBA" id="ARBA00005752"/>
    </source>
</evidence>
<keyword evidence="12" id="KW-1185">Reference proteome</keyword>
<dbReference type="GO" id="GO:0005829">
    <property type="term" value="C:cytosol"/>
    <property type="evidence" value="ECO:0007669"/>
    <property type="project" value="TreeGrafter"/>
</dbReference>
<protein>
    <recommendedName>
        <fullName evidence="3">asparagine synthase (glutamine-hydrolyzing)</fullName>
        <ecNumber evidence="3">6.3.5.4</ecNumber>
    </recommendedName>
</protein>
<dbReference type="Pfam" id="PF00733">
    <property type="entry name" value="Asn_synthase"/>
    <property type="match status" value="1"/>
</dbReference>
<comment type="similarity">
    <text evidence="2">Belongs to the asparagine synthetase family.</text>
</comment>
<dbReference type="Pfam" id="PF13537">
    <property type="entry name" value="GATase_7"/>
    <property type="match status" value="1"/>
</dbReference>
<dbReference type="Gene3D" id="3.40.50.620">
    <property type="entry name" value="HUPs"/>
    <property type="match status" value="2"/>
</dbReference>
<dbReference type="InterPro" id="IPR001962">
    <property type="entry name" value="Asn_synthase"/>
</dbReference>
<dbReference type="GO" id="GO:0004066">
    <property type="term" value="F:asparagine synthase (glutamine-hydrolyzing) activity"/>
    <property type="evidence" value="ECO:0007669"/>
    <property type="project" value="UniProtKB-EC"/>
</dbReference>
<dbReference type="InterPro" id="IPR033738">
    <property type="entry name" value="AsnB_N"/>
</dbReference>
<dbReference type="PIRSF" id="PIRSF001589">
    <property type="entry name" value="Asn_synthetase_glu-h"/>
    <property type="match status" value="1"/>
</dbReference>
<reference evidence="11" key="1">
    <citation type="submission" date="2022-08" db="EMBL/GenBank/DDBJ databases">
        <title>Draft genome sequencing of Roseisolibacter agri AW1220.</title>
        <authorList>
            <person name="Tobiishi Y."/>
            <person name="Tonouchi A."/>
        </authorList>
    </citation>
    <scope>NUCLEOTIDE SEQUENCE</scope>
    <source>
        <strain evidence="11">AW1220</strain>
    </source>
</reference>
<comment type="pathway">
    <text evidence="1">Amino-acid biosynthesis; L-asparagine biosynthesis; L-asparagine from L-aspartate (L-Gln route): step 1/1.</text>
</comment>
<dbReference type="SUPFAM" id="SSF56235">
    <property type="entry name" value="N-terminal nucleophile aminohydrolases (Ntn hydrolases)"/>
    <property type="match status" value="1"/>
</dbReference>
<keyword evidence="5 8" id="KW-0067">ATP-binding</keyword>
<dbReference type="InterPro" id="IPR006426">
    <property type="entry name" value="Asn_synth_AEB"/>
</dbReference>
<dbReference type="CDD" id="cd00712">
    <property type="entry name" value="AsnB"/>
    <property type="match status" value="1"/>
</dbReference>
<evidence type="ECO:0000256" key="5">
    <source>
        <dbReference type="ARBA" id="ARBA00022840"/>
    </source>
</evidence>
<accession>A0AA37QDU0</accession>
<dbReference type="GO" id="GO:0005524">
    <property type="term" value="F:ATP binding"/>
    <property type="evidence" value="ECO:0007669"/>
    <property type="project" value="UniProtKB-KW"/>
</dbReference>
<dbReference type="CDD" id="cd01991">
    <property type="entry name" value="Asn_synthase_B_C"/>
    <property type="match status" value="1"/>
</dbReference>
<evidence type="ECO:0000313" key="11">
    <source>
        <dbReference type="EMBL" id="GLC28487.1"/>
    </source>
</evidence>
<feature type="site" description="Important for beta-aspartyl-AMP intermediate formation" evidence="9">
    <location>
        <position position="364"/>
    </location>
</feature>
<evidence type="ECO:0000256" key="7">
    <source>
        <dbReference type="ARBA" id="ARBA00048741"/>
    </source>
</evidence>
<dbReference type="EC" id="6.3.5.4" evidence="3"/>
<dbReference type="InterPro" id="IPR051786">
    <property type="entry name" value="ASN_synthetase/amidase"/>
</dbReference>
<dbReference type="NCBIfam" id="TIGR01536">
    <property type="entry name" value="asn_synth_AEB"/>
    <property type="match status" value="1"/>
</dbReference>
<dbReference type="InterPro" id="IPR017932">
    <property type="entry name" value="GATase_2_dom"/>
</dbReference>
<dbReference type="InterPro" id="IPR014729">
    <property type="entry name" value="Rossmann-like_a/b/a_fold"/>
</dbReference>
<evidence type="ECO:0000313" key="12">
    <source>
        <dbReference type="Proteomes" id="UP001161325"/>
    </source>
</evidence>
<dbReference type="AlphaFoldDB" id="A0AA37QDU0"/>
<dbReference type="GO" id="GO:0006529">
    <property type="term" value="P:asparagine biosynthetic process"/>
    <property type="evidence" value="ECO:0007669"/>
    <property type="project" value="InterPro"/>
</dbReference>
<dbReference type="PANTHER" id="PTHR43284:SF1">
    <property type="entry name" value="ASPARAGINE SYNTHETASE"/>
    <property type="match status" value="1"/>
</dbReference>
<feature type="domain" description="Glutamine amidotransferase type-2" evidence="10">
    <location>
        <begin position="1"/>
        <end position="212"/>
    </location>
</feature>
<dbReference type="PROSITE" id="PS51278">
    <property type="entry name" value="GATASE_TYPE_2"/>
    <property type="match status" value="1"/>
</dbReference>
<evidence type="ECO:0000259" key="10">
    <source>
        <dbReference type="PROSITE" id="PS51278"/>
    </source>
</evidence>
<evidence type="ECO:0000256" key="9">
    <source>
        <dbReference type="PIRSR" id="PIRSR001589-3"/>
    </source>
</evidence>
<dbReference type="Proteomes" id="UP001161325">
    <property type="component" value="Unassembled WGS sequence"/>
</dbReference>
<dbReference type="Gene3D" id="3.60.20.10">
    <property type="entry name" value="Glutamine Phosphoribosylpyrophosphate, subunit 1, domain 1"/>
    <property type="match status" value="1"/>
</dbReference>
<evidence type="ECO:0000256" key="6">
    <source>
        <dbReference type="ARBA" id="ARBA00022962"/>
    </source>
</evidence>
<comment type="catalytic activity">
    <reaction evidence="7">
        <text>L-aspartate + L-glutamine + ATP + H2O = L-asparagine + L-glutamate + AMP + diphosphate + H(+)</text>
        <dbReference type="Rhea" id="RHEA:12228"/>
        <dbReference type="ChEBI" id="CHEBI:15377"/>
        <dbReference type="ChEBI" id="CHEBI:15378"/>
        <dbReference type="ChEBI" id="CHEBI:29985"/>
        <dbReference type="ChEBI" id="CHEBI:29991"/>
        <dbReference type="ChEBI" id="CHEBI:30616"/>
        <dbReference type="ChEBI" id="CHEBI:33019"/>
        <dbReference type="ChEBI" id="CHEBI:58048"/>
        <dbReference type="ChEBI" id="CHEBI:58359"/>
        <dbReference type="ChEBI" id="CHEBI:456215"/>
        <dbReference type="EC" id="6.3.5.4"/>
    </reaction>
</comment>
<proteinExistence type="inferred from homology"/>
<dbReference type="InterPro" id="IPR029055">
    <property type="entry name" value="Ntn_hydrolases_N"/>
</dbReference>
<evidence type="ECO:0000256" key="8">
    <source>
        <dbReference type="PIRSR" id="PIRSR001589-2"/>
    </source>
</evidence>
<dbReference type="SUPFAM" id="SSF52402">
    <property type="entry name" value="Adenine nucleotide alpha hydrolases-like"/>
    <property type="match status" value="1"/>
</dbReference>
<gene>
    <name evidence="11" type="ORF">rosag_50000</name>
</gene>
<name>A0AA37QDU0_9BACT</name>
<feature type="binding site" evidence="8">
    <location>
        <position position="289"/>
    </location>
    <ligand>
        <name>ATP</name>
        <dbReference type="ChEBI" id="CHEBI:30616"/>
    </ligand>
</feature>
<dbReference type="PANTHER" id="PTHR43284">
    <property type="entry name" value="ASPARAGINE SYNTHETASE (GLUTAMINE-HYDROLYZING)"/>
    <property type="match status" value="1"/>
</dbReference>